<evidence type="ECO:0000256" key="1">
    <source>
        <dbReference type="ARBA" id="ARBA00008791"/>
    </source>
</evidence>
<evidence type="ECO:0000313" key="3">
    <source>
        <dbReference type="EMBL" id="QNS02318.1"/>
    </source>
</evidence>
<accession>A0A7H1B0R3</accession>
<name>A0A7H1B0R3_9ACTN</name>
<dbReference type="SUPFAM" id="SSF52402">
    <property type="entry name" value="Adenine nucleotide alpha hydrolases-like"/>
    <property type="match status" value="2"/>
</dbReference>
<feature type="domain" description="UspA" evidence="2">
    <location>
        <begin position="148"/>
        <end position="284"/>
    </location>
</feature>
<dbReference type="InterPro" id="IPR006016">
    <property type="entry name" value="UspA"/>
</dbReference>
<dbReference type="AlphaFoldDB" id="A0A7H1B0R3"/>
<evidence type="ECO:0000259" key="2">
    <source>
        <dbReference type="Pfam" id="PF00582"/>
    </source>
</evidence>
<proteinExistence type="inferred from homology"/>
<dbReference type="PANTHER" id="PTHR46268:SF6">
    <property type="entry name" value="UNIVERSAL STRESS PROTEIN UP12"/>
    <property type="match status" value="1"/>
</dbReference>
<keyword evidence="4" id="KW-1185">Reference proteome</keyword>
<dbReference type="Proteomes" id="UP000516428">
    <property type="component" value="Chromosome"/>
</dbReference>
<organism evidence="3 4">
    <name type="scientific">Streptomyces xanthii</name>
    <dbReference type="NCBI Taxonomy" id="2768069"/>
    <lineage>
        <taxon>Bacteria</taxon>
        <taxon>Bacillati</taxon>
        <taxon>Actinomycetota</taxon>
        <taxon>Actinomycetes</taxon>
        <taxon>Kitasatosporales</taxon>
        <taxon>Streptomycetaceae</taxon>
        <taxon>Streptomyces</taxon>
    </lineage>
</organism>
<dbReference type="EMBL" id="CP061281">
    <property type="protein sequence ID" value="QNS02318.1"/>
    <property type="molecule type" value="Genomic_DNA"/>
</dbReference>
<dbReference type="KEGG" id="sxn:IAG42_00970"/>
<dbReference type="InterPro" id="IPR006015">
    <property type="entry name" value="Universal_stress_UspA"/>
</dbReference>
<dbReference type="PANTHER" id="PTHR46268">
    <property type="entry name" value="STRESS RESPONSE PROTEIN NHAX"/>
    <property type="match status" value="1"/>
</dbReference>
<dbReference type="PRINTS" id="PR01438">
    <property type="entry name" value="UNVRSLSTRESS"/>
</dbReference>
<dbReference type="Gene3D" id="3.40.50.620">
    <property type="entry name" value="HUPs"/>
    <property type="match status" value="2"/>
</dbReference>
<dbReference type="Pfam" id="PF00582">
    <property type="entry name" value="Usp"/>
    <property type="match status" value="2"/>
</dbReference>
<dbReference type="RefSeq" id="WP_188335073.1">
    <property type="nucleotide sequence ID" value="NZ_CP061281.1"/>
</dbReference>
<reference evidence="3 4" key="1">
    <citation type="submission" date="2020-09" db="EMBL/GenBank/DDBJ databases">
        <title>A novel species.</title>
        <authorList>
            <person name="Gao J."/>
        </authorList>
    </citation>
    <scope>NUCLEOTIDE SEQUENCE [LARGE SCALE GENOMIC DNA]</scope>
    <source>
        <strain evidence="3 4">CRXT-Y-14</strain>
    </source>
</reference>
<feature type="domain" description="UspA" evidence="2">
    <location>
        <begin position="3"/>
        <end position="136"/>
    </location>
</feature>
<dbReference type="InterPro" id="IPR014729">
    <property type="entry name" value="Rossmann-like_a/b/a_fold"/>
</dbReference>
<gene>
    <name evidence="3" type="ORF">IAG42_00970</name>
</gene>
<comment type="similarity">
    <text evidence="1">Belongs to the universal stress protein A family.</text>
</comment>
<evidence type="ECO:0000313" key="4">
    <source>
        <dbReference type="Proteomes" id="UP000516428"/>
    </source>
</evidence>
<sequence>MTAQVTVGVDGSAESLAAARWAAREAVVREVPLRLVCVEEWPGTPEMPLPYARTVAERTDVLLRDEAARARRRHPGLEVFTEQARGRAAEELRAAADEADLMVLGSRGLGSVSGFVIGSVSLAVAGTARRPVVLVRADGDASAAPSGRIVVGLDMYDPCEDLLAFSFAEAARRKSSLGFLHSWTLPAYYGAGAVLDPRIAAEVKVDLEGRLDELLAPWRERFPDVKATAVAVEGPVADQLIDASRDAELVIVGRRSRKLPVGPRLGHVAHALIHHSPVPVAVVPFE</sequence>
<protein>
    <submittedName>
        <fullName evidence="3">Universal stress protein</fullName>
    </submittedName>
</protein>